<proteinExistence type="inferred from homology"/>
<evidence type="ECO:0000256" key="2">
    <source>
        <dbReference type="ARBA" id="ARBA00004514"/>
    </source>
</evidence>
<accession>A0A922HZE8</accession>
<dbReference type="Pfam" id="PF09790">
    <property type="entry name" value="Hyccin"/>
    <property type="match status" value="1"/>
</dbReference>
<evidence type="ECO:0000256" key="3">
    <source>
        <dbReference type="ARBA" id="ARBA00022475"/>
    </source>
</evidence>
<sequence>MFSKLFKSFHYFIFISMLCLCVNSQPLLSSSSSNEQSLISMTSNPCTEKIGHCSFSSLDRMSCPEIKELKQCLDNLKQICHGSIHYHSFSSLVDRKSTEHCRVKNNNHRNRHRQRNKLQHHQLSSSSTQRPPIRSMFPESSWHQQLSTSNEAMVKSGPVHHRKNPISLDSLVNIPSSPVIATQVKFNNNKSSKPEYFQYCLQAAYNYTIGMNILPNKKTLSNIVHFCDIKDINDKMIVLNETTAQLASELIFKPVHPMTPSLTCIIFGDPHLRTFDSQYQTCNCLGARSMLEHPLFDVQITNTRILDQFNSTGVTKVTVLVRRFNPCMISNELIYETDSLAQASPAGTFTDGSVYNFNNMVYINTSMKDMVVTIHLEHIGARVYISQFIHTKFLNVVIKFLTSKSNLVRQDLVLNAINPISLCKSGCHHRELINIENELKRANIGLESTAQQNSHYSQSMPNFDNNLDAQEDNDNNDYYDSSNDDFDDDDDDDDYDHEEDISDDDDDYDGDTHRKRRRIQKRDANFHENNDGNSHAINNGQQRPLNKKPKRKKDGRKKNRITTTSTTESPKKKARKSQRNRLRSALEKYPIQNNDLFSISKLRLDDSGNMNVGVITSESTDENMVLQDCYEKNLIGYYRLACLYDTMIKGAASTLPFVFASSFDEPKFTTLNNHLAYTNHSSNMIHDQSGSSTIWSNHCSFLTIICLIIVSQYCSLFLFDYLDRKRTLIEDFLSSSDENIKEFQIDDHAIEAIFDLLEHPERDIELFKSITKRLYSIYKSQDRELRLKTLIFLPTLIAVYIRCHHRNCFTTKDNDLKSEPKSSIAILLMCVYNFEIINQKTGDLKTIDVRLISLAKPSIYHEQSAHTSGQASIPTEQMLAKINNPQESRITIFGPYHEVEQLNTGNQQSVFTVLMKLYNQHIQEAGYYSWQSMLRLYLELLKQGCMLQRTCTELKQQIKAILQNESSNKINSKDNDNNSVLIPETLQVQFTSEFLTELMKASYFCYHNELEDLASELIEEICKRSTYKFYGDVILMVNAFKNTQAIINRDREDHRAKMKRINQSEISLNATPPVTTMTSVSSRKAAITNASFKTKKLPDDIPIVAGPATQPAANLNAQQAHSKNSLQPRSSSSQSQQQKQNGRPSFKSLDSINEEASPLSSAGKSNNSNVSNSKISSKPPRKGVINMLKELKDGGKQSKNKSSKQLALETNGKIINSNHNQDELIPMKQMKNPKKFIDDEDELDRSSDVDSIHMIGLNPPLAPLERFTDDDDDDDDNKSDQAMIGSLHSNERFKLRIEITDPSSDVQSDRSSGASAVALLGNNVNQQNSNNGQQHNQNATSNSSSLIKSS</sequence>
<evidence type="ECO:0000313" key="12">
    <source>
        <dbReference type="Proteomes" id="UP000790347"/>
    </source>
</evidence>
<feature type="compositionally biased region" description="Acidic residues" evidence="7">
    <location>
        <begin position="469"/>
        <end position="509"/>
    </location>
</feature>
<comment type="caution">
    <text evidence="11">The sequence shown here is derived from an EMBL/GenBank/DDBJ whole genome shotgun (WGS) entry which is preliminary data.</text>
</comment>
<reference evidence="11" key="2">
    <citation type="journal article" date="2022" name="Res Sq">
        <title>Comparative Genomics Reveals Insights into the Divergent Evolution of Astigmatic Mites and Household Pest Adaptations.</title>
        <authorList>
            <person name="Xiong Q."/>
            <person name="Wan A.T.-Y."/>
            <person name="Liu X.-Y."/>
            <person name="Fung C.S.-H."/>
            <person name="Xiao X."/>
            <person name="Malainual N."/>
            <person name="Hou J."/>
            <person name="Wang L."/>
            <person name="Wang M."/>
            <person name="Yang K."/>
            <person name="Cui Y."/>
            <person name="Leung E."/>
            <person name="Nong W."/>
            <person name="Shin S.-K."/>
            <person name="Au S."/>
            <person name="Jeong K.Y."/>
            <person name="Chew F.T."/>
            <person name="Hui J."/>
            <person name="Leung T.F."/>
            <person name="Tungtrongchitr A."/>
            <person name="Zhong N."/>
            <person name="Liu Z."/>
            <person name="Tsui S."/>
        </authorList>
    </citation>
    <scope>NUCLEOTIDE SEQUENCE</scope>
    <source>
        <strain evidence="11">Derf</strain>
        <tissue evidence="11">Whole organism</tissue>
    </source>
</reference>
<dbReference type="InterPro" id="IPR010536">
    <property type="entry name" value="RGM_N"/>
</dbReference>
<keyword evidence="5" id="KW-0472">Membrane</keyword>
<evidence type="ECO:0000256" key="4">
    <source>
        <dbReference type="ARBA" id="ARBA00022490"/>
    </source>
</evidence>
<keyword evidence="8" id="KW-0732">Signal</keyword>
<keyword evidence="4" id="KW-0963">Cytoplasm</keyword>
<dbReference type="GO" id="GO:0005886">
    <property type="term" value="C:plasma membrane"/>
    <property type="evidence" value="ECO:0007669"/>
    <property type="project" value="UniProtKB-SubCell"/>
</dbReference>
<keyword evidence="3" id="KW-1003">Cell membrane</keyword>
<evidence type="ECO:0000256" key="6">
    <source>
        <dbReference type="ARBA" id="ARBA00034482"/>
    </source>
</evidence>
<feature type="domain" description="Repulsive guidance molecule N-terminal" evidence="10">
    <location>
        <begin position="60"/>
        <end position="100"/>
    </location>
</feature>
<feature type="compositionally biased region" description="Polar residues" evidence="7">
    <location>
        <begin position="451"/>
        <end position="468"/>
    </location>
</feature>
<comment type="subcellular location">
    <subcellularLocation>
        <location evidence="1">Cell membrane</location>
    </subcellularLocation>
    <subcellularLocation>
        <location evidence="2">Cytoplasm</location>
        <location evidence="2">Cytosol</location>
    </subcellularLocation>
</comment>
<evidence type="ECO:0000313" key="11">
    <source>
        <dbReference type="EMBL" id="KAH9516724.1"/>
    </source>
</evidence>
<dbReference type="GO" id="GO:0046854">
    <property type="term" value="P:phosphatidylinositol phosphate biosynthetic process"/>
    <property type="evidence" value="ECO:0007669"/>
    <property type="project" value="TreeGrafter"/>
</dbReference>
<feature type="compositionally biased region" description="Basic residues" evidence="7">
    <location>
        <begin position="105"/>
        <end position="120"/>
    </location>
</feature>
<feature type="compositionally biased region" description="Acidic residues" evidence="7">
    <location>
        <begin position="1268"/>
        <end position="1277"/>
    </location>
</feature>
<evidence type="ECO:0000256" key="1">
    <source>
        <dbReference type="ARBA" id="ARBA00004236"/>
    </source>
</evidence>
<dbReference type="InterPro" id="IPR018619">
    <property type="entry name" value="Hyccin"/>
</dbReference>
<dbReference type="Pfam" id="PF06535">
    <property type="entry name" value="RGM_N"/>
    <property type="match status" value="1"/>
</dbReference>
<dbReference type="InterPro" id="IPR009496">
    <property type="entry name" value="RGM_C"/>
</dbReference>
<feature type="compositionally biased region" description="Basic residues" evidence="7">
    <location>
        <begin position="572"/>
        <end position="582"/>
    </location>
</feature>
<evidence type="ECO:0000256" key="5">
    <source>
        <dbReference type="ARBA" id="ARBA00023136"/>
    </source>
</evidence>
<feature type="compositionally biased region" description="Polar residues" evidence="7">
    <location>
        <begin position="531"/>
        <end position="542"/>
    </location>
</feature>
<feature type="compositionally biased region" description="Low complexity" evidence="7">
    <location>
        <begin position="1160"/>
        <end position="1178"/>
    </location>
</feature>
<feature type="domain" description="Repulsive guidance molecule C-terminal" evidence="9">
    <location>
        <begin position="264"/>
        <end position="459"/>
    </location>
</feature>
<dbReference type="Gene3D" id="3.40.1000.10">
    <property type="entry name" value="Mog1/PsbP, alpha/beta/alpha sandwich"/>
    <property type="match status" value="1"/>
</dbReference>
<feature type="chain" id="PRO_5036673947" evidence="8">
    <location>
        <begin position="25"/>
        <end position="1350"/>
    </location>
</feature>
<name>A0A922HZE8_DERFA</name>
<dbReference type="Pfam" id="PF06534">
    <property type="entry name" value="RGM_C"/>
    <property type="match status" value="1"/>
</dbReference>
<evidence type="ECO:0000256" key="8">
    <source>
        <dbReference type="SAM" id="SignalP"/>
    </source>
</evidence>
<reference evidence="11" key="1">
    <citation type="submission" date="2013-05" db="EMBL/GenBank/DDBJ databases">
        <authorList>
            <person name="Yim A.K.Y."/>
            <person name="Chan T.F."/>
            <person name="Ji K.M."/>
            <person name="Liu X.Y."/>
            <person name="Zhou J.W."/>
            <person name="Li R.Q."/>
            <person name="Yang K.Y."/>
            <person name="Li J."/>
            <person name="Li M."/>
            <person name="Law P.T.W."/>
            <person name="Wu Y.L."/>
            <person name="Cai Z.L."/>
            <person name="Qin H."/>
            <person name="Bao Y."/>
            <person name="Leung R.K.K."/>
            <person name="Ng P.K.S."/>
            <person name="Zou J."/>
            <person name="Zhong X.J."/>
            <person name="Ran P.X."/>
            <person name="Zhong N.S."/>
            <person name="Liu Z.G."/>
            <person name="Tsui S.K.W."/>
        </authorList>
    </citation>
    <scope>NUCLEOTIDE SEQUENCE</scope>
    <source>
        <strain evidence="11">Derf</strain>
        <tissue evidence="11">Whole organism</tissue>
    </source>
</reference>
<feature type="compositionally biased region" description="Low complexity" evidence="7">
    <location>
        <begin position="1322"/>
        <end position="1338"/>
    </location>
</feature>
<dbReference type="PANTHER" id="PTHR31220:SF1">
    <property type="entry name" value="GH21176P"/>
    <property type="match status" value="1"/>
</dbReference>
<evidence type="ECO:0000259" key="10">
    <source>
        <dbReference type="Pfam" id="PF06535"/>
    </source>
</evidence>
<feature type="compositionally biased region" description="Polar residues" evidence="7">
    <location>
        <begin position="1339"/>
        <end position="1350"/>
    </location>
</feature>
<organism evidence="11 12">
    <name type="scientific">Dermatophagoides farinae</name>
    <name type="common">American house dust mite</name>
    <dbReference type="NCBI Taxonomy" id="6954"/>
    <lineage>
        <taxon>Eukaryota</taxon>
        <taxon>Metazoa</taxon>
        <taxon>Ecdysozoa</taxon>
        <taxon>Arthropoda</taxon>
        <taxon>Chelicerata</taxon>
        <taxon>Arachnida</taxon>
        <taxon>Acari</taxon>
        <taxon>Acariformes</taxon>
        <taxon>Sarcoptiformes</taxon>
        <taxon>Astigmata</taxon>
        <taxon>Psoroptidia</taxon>
        <taxon>Analgoidea</taxon>
        <taxon>Pyroglyphidae</taxon>
        <taxon>Dermatophagoidinae</taxon>
        <taxon>Dermatophagoides</taxon>
    </lineage>
</organism>
<feature type="region of interest" description="Disordered" evidence="7">
    <location>
        <begin position="1115"/>
        <end position="1350"/>
    </location>
</feature>
<dbReference type="PANTHER" id="PTHR31220">
    <property type="entry name" value="HYCCIN RELATED"/>
    <property type="match status" value="1"/>
</dbReference>
<dbReference type="GO" id="GO:0072659">
    <property type="term" value="P:protein localization to plasma membrane"/>
    <property type="evidence" value="ECO:0007669"/>
    <property type="project" value="TreeGrafter"/>
</dbReference>
<evidence type="ECO:0000259" key="9">
    <source>
        <dbReference type="Pfam" id="PF06534"/>
    </source>
</evidence>
<protein>
    <submittedName>
        <fullName evidence="11">Uncharacterized protein</fullName>
    </submittedName>
</protein>
<feature type="compositionally biased region" description="Polar residues" evidence="7">
    <location>
        <begin position="1301"/>
        <end position="1314"/>
    </location>
</feature>
<keyword evidence="12" id="KW-1185">Reference proteome</keyword>
<evidence type="ECO:0000256" key="7">
    <source>
        <dbReference type="SAM" id="MobiDB-lite"/>
    </source>
</evidence>
<feature type="compositionally biased region" description="Basic and acidic residues" evidence="7">
    <location>
        <begin position="1289"/>
        <end position="1299"/>
    </location>
</feature>
<feature type="signal peptide" evidence="8">
    <location>
        <begin position="1"/>
        <end position="24"/>
    </location>
</feature>
<feature type="compositionally biased region" description="Basic residues" evidence="7">
    <location>
        <begin position="545"/>
        <end position="560"/>
    </location>
</feature>
<dbReference type="EMBL" id="ASGP02000003">
    <property type="protein sequence ID" value="KAH9516724.1"/>
    <property type="molecule type" value="Genomic_DNA"/>
</dbReference>
<dbReference type="Proteomes" id="UP000790347">
    <property type="component" value="Unassembled WGS sequence"/>
</dbReference>
<gene>
    <name evidence="11" type="ORF">DERF_007446</name>
</gene>
<dbReference type="GO" id="GO:0005829">
    <property type="term" value="C:cytosol"/>
    <property type="evidence" value="ECO:0007669"/>
    <property type="project" value="UniProtKB-SubCell"/>
</dbReference>
<feature type="compositionally biased region" description="Basic and acidic residues" evidence="7">
    <location>
        <begin position="521"/>
        <end position="530"/>
    </location>
</feature>
<comment type="similarity">
    <text evidence="6">Belongs to the Hyccin family.</text>
</comment>
<feature type="region of interest" description="Disordered" evidence="7">
    <location>
        <begin position="105"/>
        <end position="141"/>
    </location>
</feature>
<feature type="region of interest" description="Disordered" evidence="7">
    <location>
        <begin position="451"/>
        <end position="587"/>
    </location>
</feature>
<feature type="compositionally biased region" description="Low complexity" evidence="7">
    <location>
        <begin position="1122"/>
        <end position="1145"/>
    </location>
</feature>